<evidence type="ECO:0000313" key="2">
    <source>
        <dbReference type="Proteomes" id="UP000256405"/>
    </source>
</evidence>
<evidence type="ECO:0000313" key="1">
    <source>
        <dbReference type="EMBL" id="REG79599.1"/>
    </source>
</evidence>
<keyword evidence="2" id="KW-1185">Reference proteome</keyword>
<comment type="caution">
    <text evidence="1">The sequence shown here is derived from an EMBL/GenBank/DDBJ whole genome shotgun (WGS) entry which is preliminary data.</text>
</comment>
<reference evidence="1 2" key="1">
    <citation type="submission" date="2018-08" db="EMBL/GenBank/DDBJ databases">
        <title>Genomic Encyclopedia of Archaeal and Bacterial Type Strains, Phase II (KMG-II): from individual species to whole genera.</title>
        <authorList>
            <person name="Goeker M."/>
        </authorList>
    </citation>
    <scope>NUCLEOTIDE SEQUENCE [LARGE SCALE GENOMIC DNA]</scope>
    <source>
        <strain evidence="1 2">DSM 15986</strain>
    </source>
</reference>
<name>A0A3E0DAA4_9BACT</name>
<gene>
    <name evidence="1" type="ORF">C8N25_13036</name>
</gene>
<protein>
    <submittedName>
        <fullName evidence="1">Uncharacterized protein</fullName>
    </submittedName>
</protein>
<proteinExistence type="predicted"/>
<accession>A0A3E0DAA4</accession>
<organism evidence="1 2">
    <name type="scientific">Algoriphagus antarcticus</name>
    <dbReference type="NCBI Taxonomy" id="238540"/>
    <lineage>
        <taxon>Bacteria</taxon>
        <taxon>Pseudomonadati</taxon>
        <taxon>Bacteroidota</taxon>
        <taxon>Cytophagia</taxon>
        <taxon>Cytophagales</taxon>
        <taxon>Cyclobacteriaceae</taxon>
        <taxon>Algoriphagus</taxon>
    </lineage>
</organism>
<dbReference type="EMBL" id="QUNF01000030">
    <property type="protein sequence ID" value="REG79599.1"/>
    <property type="molecule type" value="Genomic_DNA"/>
</dbReference>
<dbReference type="AlphaFoldDB" id="A0A3E0DAA4"/>
<dbReference type="Proteomes" id="UP000256405">
    <property type="component" value="Unassembled WGS sequence"/>
</dbReference>
<sequence>MTKHCRNVLRIAMENNTQQIPRGKDCKIMKKISLAPLSIVPYK</sequence>